<dbReference type="RefSeq" id="WP_189773126.1">
    <property type="nucleotide sequence ID" value="NZ_BNCK01000009.1"/>
</dbReference>
<evidence type="ECO:0000256" key="4">
    <source>
        <dbReference type="ARBA" id="ARBA00023136"/>
    </source>
</evidence>
<feature type="transmembrane region" description="Helical" evidence="5">
    <location>
        <begin position="38"/>
        <end position="59"/>
    </location>
</feature>
<dbReference type="InterPro" id="IPR006260">
    <property type="entry name" value="TonB/TolA_C"/>
</dbReference>
<evidence type="ECO:0000259" key="6">
    <source>
        <dbReference type="PROSITE" id="PS52015"/>
    </source>
</evidence>
<dbReference type="GO" id="GO:0055085">
    <property type="term" value="P:transmembrane transport"/>
    <property type="evidence" value="ECO:0007669"/>
    <property type="project" value="InterPro"/>
</dbReference>
<dbReference type="Gene3D" id="3.30.2420.10">
    <property type="entry name" value="TonB"/>
    <property type="match status" value="1"/>
</dbReference>
<keyword evidence="8" id="KW-1185">Reference proteome</keyword>
<gene>
    <name evidence="7" type="ORF">GCM10017161_34030</name>
</gene>
<comment type="subcellular location">
    <subcellularLocation>
        <location evidence="1">Membrane</location>
        <topology evidence="1">Single-pass membrane protein</topology>
    </subcellularLocation>
</comment>
<evidence type="ECO:0000313" key="8">
    <source>
        <dbReference type="Proteomes" id="UP000623842"/>
    </source>
</evidence>
<evidence type="ECO:0000256" key="5">
    <source>
        <dbReference type="SAM" id="Phobius"/>
    </source>
</evidence>
<dbReference type="AlphaFoldDB" id="A0A919BNZ1"/>
<evidence type="ECO:0000256" key="3">
    <source>
        <dbReference type="ARBA" id="ARBA00022989"/>
    </source>
</evidence>
<evidence type="ECO:0000313" key="7">
    <source>
        <dbReference type="EMBL" id="GHG02370.1"/>
    </source>
</evidence>
<protein>
    <recommendedName>
        <fullName evidence="6">TonB C-terminal domain-containing protein</fullName>
    </recommendedName>
</protein>
<evidence type="ECO:0000256" key="1">
    <source>
        <dbReference type="ARBA" id="ARBA00004167"/>
    </source>
</evidence>
<reference evidence="7" key="1">
    <citation type="journal article" date="2014" name="Int. J. Syst. Evol. Microbiol.">
        <title>Complete genome sequence of Corynebacterium casei LMG S-19264T (=DSM 44701T), isolated from a smear-ripened cheese.</title>
        <authorList>
            <consortium name="US DOE Joint Genome Institute (JGI-PGF)"/>
            <person name="Walter F."/>
            <person name="Albersmeier A."/>
            <person name="Kalinowski J."/>
            <person name="Ruckert C."/>
        </authorList>
    </citation>
    <scope>NUCLEOTIDE SEQUENCE</scope>
    <source>
        <strain evidence="7">KCTC 42731</strain>
    </source>
</reference>
<dbReference type="InterPro" id="IPR037682">
    <property type="entry name" value="TonB_C"/>
</dbReference>
<dbReference type="PROSITE" id="PS52015">
    <property type="entry name" value="TONB_CTD"/>
    <property type="match status" value="1"/>
</dbReference>
<accession>A0A919BNZ1</accession>
<keyword evidence="4 5" id="KW-0472">Membrane</keyword>
<comment type="caution">
    <text evidence="7">The sequence shown here is derived from an EMBL/GenBank/DDBJ whole genome shotgun (WGS) entry which is preliminary data.</text>
</comment>
<proteinExistence type="predicted"/>
<dbReference type="GO" id="GO:0016020">
    <property type="term" value="C:membrane"/>
    <property type="evidence" value="ECO:0007669"/>
    <property type="project" value="UniProtKB-SubCell"/>
</dbReference>
<feature type="domain" description="TonB C-terminal" evidence="6">
    <location>
        <begin position="145"/>
        <end position="231"/>
    </location>
</feature>
<reference evidence="7" key="2">
    <citation type="submission" date="2020-09" db="EMBL/GenBank/DDBJ databases">
        <authorList>
            <person name="Sun Q."/>
            <person name="Kim S."/>
        </authorList>
    </citation>
    <scope>NUCLEOTIDE SEQUENCE</scope>
    <source>
        <strain evidence="7">KCTC 42731</strain>
    </source>
</reference>
<keyword evidence="3 5" id="KW-1133">Transmembrane helix</keyword>
<dbReference type="Proteomes" id="UP000623842">
    <property type="component" value="Unassembled WGS sequence"/>
</dbReference>
<organism evidence="7 8">
    <name type="scientific">Thalassotalea marina</name>
    <dbReference type="NCBI Taxonomy" id="1673741"/>
    <lineage>
        <taxon>Bacteria</taxon>
        <taxon>Pseudomonadati</taxon>
        <taxon>Pseudomonadota</taxon>
        <taxon>Gammaproteobacteria</taxon>
        <taxon>Alteromonadales</taxon>
        <taxon>Colwelliaceae</taxon>
        <taxon>Thalassotalea</taxon>
    </lineage>
</organism>
<dbReference type="Pfam" id="PF03544">
    <property type="entry name" value="TonB_C"/>
    <property type="match status" value="1"/>
</dbReference>
<dbReference type="EMBL" id="BNCK01000009">
    <property type="protein sequence ID" value="GHG02370.1"/>
    <property type="molecule type" value="Genomic_DNA"/>
</dbReference>
<evidence type="ECO:0000256" key="2">
    <source>
        <dbReference type="ARBA" id="ARBA00022692"/>
    </source>
</evidence>
<keyword evidence="2 5" id="KW-0812">Transmembrane</keyword>
<sequence>MNSKFDKDIAELYQQRQDNIDAPKIMFKETRIVRKYSLVKSLSILLMGGVASFAIFAIITHLAKSPNHKIVEAAFKHQVVIIPEIAAEALDEPTIVKSSLPKEPEVNNPDMDRPLTRPEVIPKPRAETQLNLKLENPVLLPSMTKPEYHVEPTYKILPDYPEALIKMHKTGQVTLRYEIDENGRVKNISVVENQGDKRFRRASQSALAKWVYPPQADIERVYEVVFEFKIP</sequence>
<dbReference type="NCBIfam" id="TIGR01352">
    <property type="entry name" value="tonB_Cterm"/>
    <property type="match status" value="1"/>
</dbReference>
<dbReference type="SUPFAM" id="SSF74653">
    <property type="entry name" value="TolA/TonB C-terminal domain"/>
    <property type="match status" value="1"/>
</dbReference>
<name>A0A919BNZ1_9GAMM</name>